<feature type="compositionally biased region" description="Low complexity" evidence="1">
    <location>
        <begin position="125"/>
        <end position="135"/>
    </location>
</feature>
<gene>
    <name evidence="2" type="primary">ORF96015</name>
</gene>
<protein>
    <submittedName>
        <fullName evidence="2">Uncharacterized protein</fullName>
    </submittedName>
</protein>
<organism evidence="2">
    <name type="scientific">Arion vulgaris</name>
    <dbReference type="NCBI Taxonomy" id="1028688"/>
    <lineage>
        <taxon>Eukaryota</taxon>
        <taxon>Metazoa</taxon>
        <taxon>Spiralia</taxon>
        <taxon>Lophotrochozoa</taxon>
        <taxon>Mollusca</taxon>
        <taxon>Gastropoda</taxon>
        <taxon>Heterobranchia</taxon>
        <taxon>Euthyneura</taxon>
        <taxon>Panpulmonata</taxon>
        <taxon>Eupulmonata</taxon>
        <taxon>Stylommatophora</taxon>
        <taxon>Helicina</taxon>
        <taxon>Arionoidea</taxon>
        <taxon>Arionidae</taxon>
        <taxon>Arion</taxon>
    </lineage>
</organism>
<reference evidence="2" key="1">
    <citation type="submission" date="2014-12" db="EMBL/GenBank/DDBJ databases">
        <title>Insight into the proteome of Arion vulgaris.</title>
        <authorList>
            <person name="Aradska J."/>
            <person name="Bulat T."/>
            <person name="Smidak R."/>
            <person name="Sarate P."/>
            <person name="Gangsoo J."/>
            <person name="Sialana F."/>
            <person name="Bilban M."/>
            <person name="Lubec G."/>
        </authorList>
    </citation>
    <scope>NUCLEOTIDE SEQUENCE</scope>
    <source>
        <tissue evidence="2">Skin</tissue>
    </source>
</reference>
<feature type="region of interest" description="Disordered" evidence="1">
    <location>
        <begin position="1"/>
        <end position="110"/>
    </location>
</feature>
<sequence length="226" mass="24817">MPREIKVPVRYVTEDVPPARRSLPAADPQPAKPPARGRPRSIGITSEPKQAQVPNKSAPKKGNESIVIPDDDSDVEIIEAPKPNKRKKEDDPDWESERKVKMPRSSRIQDRLKKEKIETIISPQAAPKSAVVKPVTPKPAVPKSITEKPAIPKPITPAQVKKAVGTTATTASAVTPKTLSAQKFPIDLYMDCKEEPLSLAQMTALKKEQAQYEMSQSLVKAAREGR</sequence>
<feature type="region of interest" description="Disordered" evidence="1">
    <location>
        <begin position="125"/>
        <end position="153"/>
    </location>
</feature>
<accession>A0A0B7A6E9</accession>
<dbReference type="AlphaFoldDB" id="A0A0B7A6E9"/>
<evidence type="ECO:0000313" key="2">
    <source>
        <dbReference type="EMBL" id="CEK75555.1"/>
    </source>
</evidence>
<evidence type="ECO:0000256" key="1">
    <source>
        <dbReference type="SAM" id="MobiDB-lite"/>
    </source>
</evidence>
<dbReference type="EMBL" id="HACG01028690">
    <property type="protein sequence ID" value="CEK75555.1"/>
    <property type="molecule type" value="Transcribed_RNA"/>
</dbReference>
<feature type="compositionally biased region" description="Polar residues" evidence="1">
    <location>
        <begin position="43"/>
        <end position="55"/>
    </location>
</feature>
<feature type="non-terminal residue" evidence="2">
    <location>
        <position position="226"/>
    </location>
</feature>
<name>A0A0B7A6E9_9EUPU</name>
<proteinExistence type="predicted"/>
<feature type="compositionally biased region" description="Basic and acidic residues" evidence="1">
    <location>
        <begin position="87"/>
        <end position="100"/>
    </location>
</feature>